<accession>A0A8B7PN94</accession>
<feature type="region of interest" description="Disordered" evidence="1">
    <location>
        <begin position="1584"/>
        <end position="1687"/>
    </location>
</feature>
<feature type="compositionally biased region" description="Polar residues" evidence="1">
    <location>
        <begin position="889"/>
        <end position="905"/>
    </location>
</feature>
<proteinExistence type="predicted"/>
<feature type="compositionally biased region" description="Basic and acidic residues" evidence="1">
    <location>
        <begin position="690"/>
        <end position="700"/>
    </location>
</feature>
<evidence type="ECO:0000256" key="1">
    <source>
        <dbReference type="SAM" id="MobiDB-lite"/>
    </source>
</evidence>
<gene>
    <name evidence="3" type="primary">LOC108682269</name>
</gene>
<feature type="compositionally biased region" description="Low complexity" evidence="1">
    <location>
        <begin position="1669"/>
        <end position="1682"/>
    </location>
</feature>
<feature type="region of interest" description="Disordered" evidence="1">
    <location>
        <begin position="209"/>
        <end position="285"/>
    </location>
</feature>
<protein>
    <submittedName>
        <fullName evidence="3">Uncharacterized protein LOC108682269</fullName>
    </submittedName>
</protein>
<feature type="compositionally biased region" description="Basic and acidic residues" evidence="1">
    <location>
        <begin position="470"/>
        <end position="479"/>
    </location>
</feature>
<feature type="compositionally biased region" description="Polar residues" evidence="1">
    <location>
        <begin position="1427"/>
        <end position="1460"/>
    </location>
</feature>
<evidence type="ECO:0000313" key="3">
    <source>
        <dbReference type="RefSeq" id="XP_018026896.1"/>
    </source>
</evidence>
<feature type="compositionally biased region" description="Basic and acidic residues" evidence="1">
    <location>
        <begin position="1121"/>
        <end position="1135"/>
    </location>
</feature>
<feature type="region of interest" description="Disordered" evidence="1">
    <location>
        <begin position="330"/>
        <end position="349"/>
    </location>
</feature>
<dbReference type="Proteomes" id="UP000694843">
    <property type="component" value="Unplaced"/>
</dbReference>
<dbReference type="RefSeq" id="XP_018026896.1">
    <property type="nucleotide sequence ID" value="XM_018171407.2"/>
</dbReference>
<feature type="region of interest" description="Disordered" evidence="1">
    <location>
        <begin position="1357"/>
        <end position="1407"/>
    </location>
</feature>
<feature type="region of interest" description="Disordered" evidence="1">
    <location>
        <begin position="678"/>
        <end position="784"/>
    </location>
</feature>
<keyword evidence="2" id="KW-1185">Reference proteome</keyword>
<feature type="compositionally biased region" description="Polar residues" evidence="1">
    <location>
        <begin position="1357"/>
        <end position="1369"/>
    </location>
</feature>
<feature type="compositionally biased region" description="Polar residues" evidence="1">
    <location>
        <begin position="728"/>
        <end position="738"/>
    </location>
</feature>
<feature type="region of interest" description="Disordered" evidence="1">
    <location>
        <begin position="867"/>
        <end position="928"/>
    </location>
</feature>
<feature type="compositionally biased region" description="Polar residues" evidence="1">
    <location>
        <begin position="1632"/>
        <end position="1649"/>
    </location>
</feature>
<feature type="region of interest" description="Disordered" evidence="1">
    <location>
        <begin position="1426"/>
        <end position="1491"/>
    </location>
</feature>
<feature type="compositionally biased region" description="Pro residues" evidence="1">
    <location>
        <begin position="1387"/>
        <end position="1398"/>
    </location>
</feature>
<dbReference type="Gene3D" id="1.20.58.2190">
    <property type="match status" value="1"/>
</dbReference>
<feature type="region of interest" description="Disordered" evidence="1">
    <location>
        <begin position="1182"/>
        <end position="1214"/>
    </location>
</feature>
<feature type="compositionally biased region" description="Polar residues" evidence="1">
    <location>
        <begin position="803"/>
        <end position="829"/>
    </location>
</feature>
<feature type="compositionally biased region" description="Polar residues" evidence="1">
    <location>
        <begin position="1012"/>
        <end position="1024"/>
    </location>
</feature>
<feature type="compositionally biased region" description="Polar residues" evidence="1">
    <location>
        <begin position="772"/>
        <end position="784"/>
    </location>
</feature>
<sequence>MSSSPKAAGTSSGGQNTCQQLVPSMYPTCFPPWPMMPTTTSGGPVATWPPPPFSAISPWVNPHMQGLQVQPKSQPDHYTVDSMRRIYSNEDASIEIERVKVQRRQQTVQMHPESPVLAFQYFPQHFPQMMGSTTGIFPGFEPVPVPIIRPPPRKHRKNQLSKQLVPSQAVVPTSFPQPGYPYPAPYFPCIPCPYPYPYPYFGYPALQTHSTPEPSTSVSVSDTKKIQNDSIQKRSLPAHPSTKRLESGTPRVVSDSISTNADRPVSPNAPSQVSVTNESLSTDIAPSDSVSMVGYKKGNDRKVQDMDKDSNWMLEMQKHLASIDALSEDGDRSSFTTAHSEAPTPPVRRQRFKKSLKQVSIDDISETTIDTSIPEKSSTNLKTAFVDLETSVDAFRTEVSSEVNVVPAALPPIDPKTKPEDEVGRSSSVVSYHSARNVPDVIDDMRDTTESLIATDGQLGGGEDGVSLAHNDEKDDHESSDCRQWVLLKQEEVPDVTSVWLTDVSVWRARLVVSLDRGQGLDQHDWATFHLLIQHPLPLHLKLSLLHAPRICAANTDIGAAQVRAALLQLARHAQVLLQREDLRPLGWRTIVAHGNQPWVPVKGGLEILRLLGFRQREDGILKYSRRLSLDASHLARLTLDLLLFADELRLYLTGGHLHPTNISDLFCPMTSLPASPQLLGLRMNPGPTSEHDSSTDMKSAETTPVLARKDNYEELNDLNAKEHSGKVSYNDQLIQRTSSEEEVTLHENDISKDIPNHEDKNEDATSKTDQRLSAASSHDGVSTVASDAVSISTDMASLPELQTASRTSSRVGNFENKPNFTAGSQTLPLKSDGDGIKESNPPRVKRDDHIYEEIGDIRAQVQKLRTSVSVPNLPPPLPPKTRSADGEGSSTYSRGGWSPASSFGGSTGRRRRKRRAPLPPSFMRNELKQDYSCSPDYKTQLESPAAVPREFRQSDRNPFYEEIGENRPKLPVVQENNDLEIIGGNPFLDSRPEPSGYVGANPFYEDVQQVKRNSSLSTSNTIFKTEPTEDSSTCTTNDGIHPVPNIQPKQIASPIPTSDGCGGREEILAQINPVGNQSNSVPQNGLDSKEMVGVVESELHDVDLNSTEDDAAQNISIGQIREENSKTSKNEEQKQLSGSQGVVSVDLVTESTDLSSQVKHSGLTSFSPEHKESKMLIRKTDGGAVDSERISSTAPASTKNQVSDERVGDSQIGNEGCLPLVSIDEVQKISQLPARKINQTKEGRLESFIENMNSEPAIVFTVEALSKSTPGVVTGKLNGNKDETNQEHVLVTDYCLKGIDEATEKNASQNARKTSASNLSIGLKSIDDIPYIDTNDVLRYKSEEEFNKTKLLTTLQRNQGSSKSNLKTSGEYFEKSESTNLNYPPLHSPPPPPPSTSPPESDYPESERVVLPYTRLDNVALDVLDQNHNPNSTEKNSIENTKSSEQCPGTSMTLDTVAQDSRDSSKQLNSQAENIDEKEQSGSSEDLELRSPIVFGSIRDKETKEVAISSGYYEIPEHPEKPPLLPAKPNNLRCGSSIQIAPEIPPKLSKLAINANIEKSAIEGNSKKISDVFSTNTLATVVTPSPKRTGKEPRKLPYVDGNTSPSKPPRRQKFATLSSAVPPRPPKNFDKSSSFTKIQKSKSNTLPASSRIPITSGRKPHHKSGRNSAAPSLSTPASPKPTVKPVISGLGQEAKFRKSWPFLLCECLYTHDSRDSLRSKPHF</sequence>
<feature type="region of interest" description="Disordered" evidence="1">
    <location>
        <begin position="803"/>
        <end position="845"/>
    </location>
</feature>
<name>A0A8B7PN94_HYAAZ</name>
<dbReference type="KEGG" id="hazt:108682269"/>
<evidence type="ECO:0000313" key="2">
    <source>
        <dbReference type="Proteomes" id="UP000694843"/>
    </source>
</evidence>
<feature type="compositionally biased region" description="Polar residues" evidence="1">
    <location>
        <begin position="268"/>
        <end position="285"/>
    </location>
</feature>
<feature type="compositionally biased region" description="Basic and acidic residues" evidence="1">
    <location>
        <begin position="744"/>
        <end position="771"/>
    </location>
</feature>
<feature type="region of interest" description="Disordered" evidence="1">
    <location>
        <begin position="1102"/>
        <end position="1144"/>
    </location>
</feature>
<feature type="region of interest" description="Disordered" evidence="1">
    <location>
        <begin position="1012"/>
        <end position="1064"/>
    </location>
</feature>
<dbReference type="OrthoDB" id="6374148at2759"/>
<feature type="compositionally biased region" description="Polar residues" evidence="1">
    <location>
        <begin position="1191"/>
        <end position="1202"/>
    </location>
</feature>
<reference evidence="3" key="1">
    <citation type="submission" date="2025-08" db="UniProtKB">
        <authorList>
            <consortium name="RefSeq"/>
        </authorList>
    </citation>
    <scope>IDENTIFICATION</scope>
    <source>
        <tissue evidence="3">Whole organism</tissue>
    </source>
</reference>
<feature type="compositionally biased region" description="Low complexity" evidence="1">
    <location>
        <begin position="209"/>
        <end position="221"/>
    </location>
</feature>
<organism evidence="2 3">
    <name type="scientific">Hyalella azteca</name>
    <name type="common">Amphipod</name>
    <dbReference type="NCBI Taxonomy" id="294128"/>
    <lineage>
        <taxon>Eukaryota</taxon>
        <taxon>Metazoa</taxon>
        <taxon>Ecdysozoa</taxon>
        <taxon>Arthropoda</taxon>
        <taxon>Crustacea</taxon>
        <taxon>Multicrustacea</taxon>
        <taxon>Malacostraca</taxon>
        <taxon>Eumalacostraca</taxon>
        <taxon>Peracarida</taxon>
        <taxon>Amphipoda</taxon>
        <taxon>Senticaudata</taxon>
        <taxon>Talitrida</taxon>
        <taxon>Talitroidea</taxon>
        <taxon>Hyalellidae</taxon>
        <taxon>Hyalella</taxon>
    </lineage>
</organism>
<feature type="region of interest" description="Disordered" evidence="1">
    <location>
        <begin position="455"/>
        <end position="479"/>
    </location>
</feature>
<dbReference type="GeneID" id="108682269"/>